<dbReference type="Proteomes" id="UP001549110">
    <property type="component" value="Unassembled WGS sequence"/>
</dbReference>
<evidence type="ECO:0000313" key="3">
    <source>
        <dbReference type="Proteomes" id="UP001549110"/>
    </source>
</evidence>
<evidence type="ECO:0008006" key="4">
    <source>
        <dbReference type="Google" id="ProtNLM"/>
    </source>
</evidence>
<reference evidence="2 3" key="1">
    <citation type="submission" date="2024-06" db="EMBL/GenBank/DDBJ databases">
        <title>Genomic Encyclopedia of Type Strains, Phase IV (KMG-IV): sequencing the most valuable type-strain genomes for metagenomic binning, comparative biology and taxonomic classification.</title>
        <authorList>
            <person name="Goeker M."/>
        </authorList>
    </citation>
    <scope>NUCLEOTIDE SEQUENCE [LARGE SCALE GENOMIC DNA]</scope>
    <source>
        <strain evidence="2 3">DSM 17809</strain>
    </source>
</reference>
<keyword evidence="3" id="KW-1185">Reference proteome</keyword>
<dbReference type="InterPro" id="IPR018759">
    <property type="entry name" value="BBP2_2"/>
</dbReference>
<dbReference type="SUPFAM" id="SSF56935">
    <property type="entry name" value="Porins"/>
    <property type="match status" value="1"/>
</dbReference>
<feature type="chain" id="PRO_5045924702" description="Outer membrane beta-barrel protein" evidence="1">
    <location>
        <begin position="33"/>
        <end position="427"/>
    </location>
</feature>
<feature type="signal peptide" evidence="1">
    <location>
        <begin position="1"/>
        <end position="32"/>
    </location>
</feature>
<accession>A0ABV2ENJ6</accession>
<evidence type="ECO:0000313" key="2">
    <source>
        <dbReference type="EMBL" id="MET3528605.1"/>
    </source>
</evidence>
<dbReference type="EMBL" id="JBEPLU010000004">
    <property type="protein sequence ID" value="MET3528605.1"/>
    <property type="molecule type" value="Genomic_DNA"/>
</dbReference>
<comment type="caution">
    <text evidence="2">The sequence shown here is derived from an EMBL/GenBank/DDBJ whole genome shotgun (WGS) entry which is preliminary data.</text>
</comment>
<keyword evidence="1" id="KW-0732">Signal</keyword>
<sequence>MSHRVTNSLGLRAALMVAAGASALLSAHGAEAQENPLFKRGENVGVLERPRPGYEALGIRTGSFVLYPKATFRVEYDSNVFAQTNAKPDTIYSVAPQLELQSDWGRHAASVRLEANLRRYGKHTSEDADTWALSGKGRLDVSRRTTLDVRAGHAERVEARTMGAYAVDPAEPIQYRTDNVTVIGRQEFGRARLVATAEVAKFDYDDGSEPGGTVIDQDYRDRTEAEVSAKVAYAISPATAVFVEIGAQQMSYDETTPINRDSQGMTALAGVDWEVTRLITGEASVGYIHQEFDDSRYGEVSNPHYRLRLNWYPTPLVTVGLTATQRVTESPLADSPAFMARTVELKADYELLRNLIISGQILGTEQDYRGIDRNDRRYGAGLSANYLLNRTVGIGLRYKYETLESSGANRGRDFDDQSVSLALILQR</sequence>
<name>A0ABV2ENJ6_9CAUL</name>
<dbReference type="RefSeq" id="WP_354298475.1">
    <property type="nucleotide sequence ID" value="NZ_JBEPLU010000004.1"/>
</dbReference>
<protein>
    <recommendedName>
        <fullName evidence="4">Outer membrane beta-barrel protein</fullName>
    </recommendedName>
</protein>
<evidence type="ECO:0000256" key="1">
    <source>
        <dbReference type="SAM" id="SignalP"/>
    </source>
</evidence>
<proteinExistence type="predicted"/>
<gene>
    <name evidence="2" type="ORF">ABID41_003747</name>
</gene>
<dbReference type="Pfam" id="PF10082">
    <property type="entry name" value="BBP2_2"/>
    <property type="match status" value="1"/>
</dbReference>
<organism evidence="2 3">
    <name type="scientific">Phenylobacterium koreense</name>
    <dbReference type="NCBI Taxonomy" id="266125"/>
    <lineage>
        <taxon>Bacteria</taxon>
        <taxon>Pseudomonadati</taxon>
        <taxon>Pseudomonadota</taxon>
        <taxon>Alphaproteobacteria</taxon>
        <taxon>Caulobacterales</taxon>
        <taxon>Caulobacteraceae</taxon>
        <taxon>Phenylobacterium</taxon>
    </lineage>
</organism>